<feature type="region of interest" description="Disordered" evidence="9">
    <location>
        <begin position="529"/>
        <end position="583"/>
    </location>
</feature>
<dbReference type="GO" id="GO:0016020">
    <property type="term" value="C:membrane"/>
    <property type="evidence" value="ECO:0007669"/>
    <property type="project" value="UniProtKB-SubCell"/>
</dbReference>
<feature type="transmembrane region" description="Helical" evidence="10">
    <location>
        <begin position="217"/>
        <end position="241"/>
    </location>
</feature>
<evidence type="ECO:0000259" key="12">
    <source>
        <dbReference type="PROSITE" id="PS50929"/>
    </source>
</evidence>
<dbReference type="EMBL" id="AZGZ01000033">
    <property type="protein sequence ID" value="KZZ87494.1"/>
    <property type="molecule type" value="Genomic_DNA"/>
</dbReference>
<feature type="region of interest" description="Disordered" evidence="9">
    <location>
        <begin position="1041"/>
        <end position="1069"/>
    </location>
</feature>
<dbReference type="VEuPathDB" id="FungiDB:AAP_05577"/>
<dbReference type="Pfam" id="PF00005">
    <property type="entry name" value="ABC_tran"/>
    <property type="match status" value="2"/>
</dbReference>
<feature type="compositionally biased region" description="Pro residues" evidence="9">
    <location>
        <begin position="345"/>
        <end position="358"/>
    </location>
</feature>
<dbReference type="Gene3D" id="3.40.50.300">
    <property type="entry name" value="P-loop containing nucleotide triphosphate hydrolases"/>
    <property type="match status" value="3"/>
</dbReference>
<dbReference type="InterPro" id="IPR027417">
    <property type="entry name" value="P-loop_NTPase"/>
</dbReference>
<feature type="region of interest" description="Disordered" evidence="9">
    <location>
        <begin position="312"/>
        <end position="361"/>
    </location>
</feature>
<dbReference type="InterPro" id="IPR017871">
    <property type="entry name" value="ABC_transporter-like_CS"/>
</dbReference>
<feature type="transmembrane region" description="Helical" evidence="10">
    <location>
        <begin position="138"/>
        <end position="158"/>
    </location>
</feature>
<dbReference type="Proteomes" id="UP000242877">
    <property type="component" value="Unassembled WGS sequence"/>
</dbReference>
<evidence type="ECO:0000256" key="9">
    <source>
        <dbReference type="SAM" id="MobiDB-lite"/>
    </source>
</evidence>
<dbReference type="GO" id="GO:0140359">
    <property type="term" value="F:ABC-type transporter activity"/>
    <property type="evidence" value="ECO:0007669"/>
    <property type="project" value="InterPro"/>
</dbReference>
<evidence type="ECO:0000259" key="11">
    <source>
        <dbReference type="PROSITE" id="PS50893"/>
    </source>
</evidence>
<dbReference type="CDD" id="cd03244">
    <property type="entry name" value="ABCC_MRP_domain2"/>
    <property type="match status" value="1"/>
</dbReference>
<dbReference type="PANTHER" id="PTHR24223:SF464">
    <property type="entry name" value="ABC-TYPE TRANSPORTER CICA"/>
    <property type="match status" value="1"/>
</dbReference>
<dbReference type="InterPro" id="IPR003593">
    <property type="entry name" value="AAA+_ATPase"/>
</dbReference>
<dbReference type="GO" id="GO:0016887">
    <property type="term" value="F:ATP hydrolysis activity"/>
    <property type="evidence" value="ECO:0007669"/>
    <property type="project" value="InterPro"/>
</dbReference>
<feature type="compositionally biased region" description="Polar residues" evidence="9">
    <location>
        <begin position="1052"/>
        <end position="1064"/>
    </location>
</feature>
<dbReference type="InterPro" id="IPR011527">
    <property type="entry name" value="ABC1_TM_dom"/>
</dbReference>
<feature type="region of interest" description="Disordered" evidence="9">
    <location>
        <begin position="28"/>
        <end position="50"/>
    </location>
</feature>
<organism evidence="13 14">
    <name type="scientific">Ascosphaera apis ARSEF 7405</name>
    <dbReference type="NCBI Taxonomy" id="392613"/>
    <lineage>
        <taxon>Eukaryota</taxon>
        <taxon>Fungi</taxon>
        <taxon>Dikarya</taxon>
        <taxon>Ascomycota</taxon>
        <taxon>Pezizomycotina</taxon>
        <taxon>Eurotiomycetes</taxon>
        <taxon>Eurotiomycetidae</taxon>
        <taxon>Onygenales</taxon>
        <taxon>Ascosphaeraceae</taxon>
        <taxon>Ascosphaera</taxon>
    </lineage>
</organism>
<dbReference type="GO" id="GO:0005524">
    <property type="term" value="F:ATP binding"/>
    <property type="evidence" value="ECO:0007669"/>
    <property type="project" value="UniProtKB-KW"/>
</dbReference>
<comment type="subcellular location">
    <subcellularLocation>
        <location evidence="1">Membrane</location>
        <topology evidence="1">Multi-pass membrane protein</topology>
    </subcellularLocation>
</comment>
<name>A0A167VGF0_9EURO</name>
<dbReference type="InterPro" id="IPR050173">
    <property type="entry name" value="ABC_transporter_C-like"/>
</dbReference>
<feature type="domain" description="ABC transporter" evidence="11">
    <location>
        <begin position="335"/>
        <end position="528"/>
    </location>
</feature>
<dbReference type="AlphaFoldDB" id="A0A167VGF0"/>
<feature type="transmembrane region" description="Helical" evidence="10">
    <location>
        <begin position="606"/>
        <end position="630"/>
    </location>
</feature>
<evidence type="ECO:0000256" key="3">
    <source>
        <dbReference type="ARBA" id="ARBA00022692"/>
    </source>
</evidence>
<feature type="transmembrane region" description="Helical" evidence="10">
    <location>
        <begin position="724"/>
        <end position="741"/>
    </location>
</feature>
<keyword evidence="8" id="KW-0325">Glycoprotein</keyword>
<dbReference type="PANTHER" id="PTHR24223">
    <property type="entry name" value="ATP-BINDING CASSETTE SUB-FAMILY C"/>
    <property type="match status" value="1"/>
</dbReference>
<dbReference type="FunFam" id="3.40.50.300:FF:000630">
    <property type="entry name" value="ATP-binding cassette (ABC) transporter, putative"/>
    <property type="match status" value="1"/>
</dbReference>
<keyword evidence="5" id="KW-0067">ATP-binding</keyword>
<dbReference type="PROSITE" id="PS00211">
    <property type="entry name" value="ABC_TRANSPORTER_1"/>
    <property type="match status" value="1"/>
</dbReference>
<evidence type="ECO:0000256" key="2">
    <source>
        <dbReference type="ARBA" id="ARBA00022448"/>
    </source>
</evidence>
<evidence type="ECO:0000256" key="10">
    <source>
        <dbReference type="SAM" id="Phobius"/>
    </source>
</evidence>
<feature type="transmembrane region" description="Helical" evidence="10">
    <location>
        <begin position="107"/>
        <end position="132"/>
    </location>
</feature>
<evidence type="ECO:0000256" key="4">
    <source>
        <dbReference type="ARBA" id="ARBA00022741"/>
    </source>
</evidence>
<feature type="domain" description="ABC transporter" evidence="11">
    <location>
        <begin position="923"/>
        <end position="1143"/>
    </location>
</feature>
<proteinExistence type="predicted"/>
<feature type="transmembrane region" description="Helical" evidence="10">
    <location>
        <begin position="650"/>
        <end position="670"/>
    </location>
</feature>
<keyword evidence="2" id="KW-0813">Transport</keyword>
<dbReference type="PROSITE" id="PS50929">
    <property type="entry name" value="ABC_TM1F"/>
    <property type="match status" value="2"/>
</dbReference>
<dbReference type="SUPFAM" id="SSF52540">
    <property type="entry name" value="P-loop containing nucleoside triphosphate hydrolases"/>
    <property type="match status" value="2"/>
</dbReference>
<keyword evidence="6 10" id="KW-1133">Transmembrane helix</keyword>
<dbReference type="FunFam" id="1.20.1560.10:FF:000010">
    <property type="entry name" value="Multidrug resistance-associated ABC transporter"/>
    <property type="match status" value="1"/>
</dbReference>
<feature type="domain" description="ABC transmembrane type-1" evidence="12">
    <location>
        <begin position="91"/>
        <end position="276"/>
    </location>
</feature>
<protein>
    <submittedName>
        <fullName evidence="13">ABC transporter, transmembrane domain, type 1</fullName>
    </submittedName>
</protein>
<keyword evidence="14" id="KW-1185">Reference proteome</keyword>
<feature type="compositionally biased region" description="Acidic residues" evidence="9">
    <location>
        <begin position="545"/>
        <end position="564"/>
    </location>
</feature>
<evidence type="ECO:0000256" key="7">
    <source>
        <dbReference type="ARBA" id="ARBA00023136"/>
    </source>
</evidence>
<evidence type="ECO:0000313" key="13">
    <source>
        <dbReference type="EMBL" id="KZZ87494.1"/>
    </source>
</evidence>
<dbReference type="CDD" id="cd18606">
    <property type="entry name" value="ABC_6TM_YOR1_D2_like"/>
    <property type="match status" value="1"/>
</dbReference>
<gene>
    <name evidence="13" type="ORF">AAP_05577</name>
</gene>
<accession>A0A167VGF0</accession>
<sequence length="1143" mass="126549">MIVGGQARAVLIDTIFVKTTKISSRARAGGKALTGESSSASQEQEDGEQSIEQIREALDKLQQSRKSSIKAPEEKDKADGISGDGTGWSNGRIITLMSIDTDRIDKAFGLFHIVWTSPLILIVALIMLLVNIGYSCLAGYALLIISLPLLSIAVKSLFRRRMKINKVTDQRVSLTQEILQAVRFVKYFSWESSFLNRLKELRAEEIRKIQVVQSIRNGLMCVALALPVFASMISFITYALSNHDLEAAAIFSSLAMFNTIRTPLNMLPLTISQLTDAIAALKRIQAFLLAEEREETITQDPSMENTVEIEDATFTWERVPTDNESEEQKKKKAKKDRKSLTKSSSPPPETAPTDPEAPPFKLENLSLTIHPNELLAIIGPVGCGKTSLLSALAGDMRLTTGTARMNASRAYCPQYAWIQNATIKQNILFGKPYDAEKYNAVIEACALKADIEMFTDGDETEIGERGVVLLDDPLSAVDAHVGRHIMDNAICGLLRNKIVLMDKGKIETIGTFEELMEGSEAFRRLMSTTAQEAGDQGEKNKADDGNEDETSDEDGIDSADDSDNNDDKPQGHTKSSPLMQQEDRGTNSVSWRIWAAYIRSFGRFPFLLNVPLIIFTLISANGANIITGLWLSWWTSNNFSLSQGQYMGLYAGLAAAQCLLMFTLSTTISLSTTNASRKMYAQAMERVLRAPMGFFDTTPLGRITNRFSKDIATMDNELTDTVRMAFLTVSMIISIIILIIVVFHWFALALVPLLILFTLATLFYRRSAQELKRHESVLRSTVFAQFSESLSGIPSIRAYNMQSHFTSRLRTSLDDMDSAYFLTFANQRWLSVRIDAVGNLMVFVTGILVVTSRFNVSPSTSGLVLSYILSIVSMLQFTVREVAELENNMNATERVYGYATALETEGEMFGVEVDREWPAQGRITFEDVQMRYRPGLPLVLKGLSMDVKGGEKIGIVGRTGAGKSSIMSALFRLSELSGGKISIDGVDISKVGLHDLRSRLAIIPQDPTLFRGTIRSNLDPFGEHTDLELWHSLRKAGLVDDQLSPSTSSSSENAGHTANNSPQSKLHLDSPVEEDGLNYSLGQRQLLALARALVRDSRIIICDEATSSVDFDTDARIQRTIAQGIHWQDAAVHRASIEDYYRV</sequence>
<reference evidence="13 14" key="1">
    <citation type="journal article" date="2016" name="Genome Biol. Evol.">
        <title>Divergent and convergent evolution of fungal pathogenicity.</title>
        <authorList>
            <person name="Shang Y."/>
            <person name="Xiao G."/>
            <person name="Zheng P."/>
            <person name="Cen K."/>
            <person name="Zhan S."/>
            <person name="Wang C."/>
        </authorList>
    </citation>
    <scope>NUCLEOTIDE SEQUENCE [LARGE SCALE GENOMIC DNA]</scope>
    <source>
        <strain evidence="13 14">ARSEF 7405</strain>
    </source>
</reference>
<keyword evidence="4" id="KW-0547">Nucleotide-binding</keyword>
<evidence type="ECO:0000256" key="6">
    <source>
        <dbReference type="ARBA" id="ARBA00022989"/>
    </source>
</evidence>
<evidence type="ECO:0000313" key="14">
    <source>
        <dbReference type="Proteomes" id="UP000242877"/>
    </source>
</evidence>
<feature type="transmembrane region" description="Helical" evidence="10">
    <location>
        <begin position="747"/>
        <end position="764"/>
    </location>
</feature>
<keyword evidence="3 10" id="KW-0812">Transmembrane</keyword>
<comment type="caution">
    <text evidence="13">The sequence shown here is derived from an EMBL/GenBank/DDBJ whole genome shotgun (WGS) entry which is preliminary data.</text>
</comment>
<dbReference type="CDD" id="cd18597">
    <property type="entry name" value="ABC_6TM_YOR1_D1_like"/>
    <property type="match status" value="1"/>
</dbReference>
<feature type="domain" description="ABC transmembrane type-1" evidence="12">
    <location>
        <begin position="612"/>
        <end position="887"/>
    </location>
</feature>
<dbReference type="Gene3D" id="1.20.1560.10">
    <property type="entry name" value="ABC transporter type 1, transmembrane domain"/>
    <property type="match status" value="2"/>
</dbReference>
<dbReference type="SMART" id="SM00382">
    <property type="entry name" value="AAA"/>
    <property type="match status" value="2"/>
</dbReference>
<dbReference type="InterPro" id="IPR003439">
    <property type="entry name" value="ABC_transporter-like_ATP-bd"/>
</dbReference>
<evidence type="ECO:0000256" key="1">
    <source>
        <dbReference type="ARBA" id="ARBA00004141"/>
    </source>
</evidence>
<dbReference type="OrthoDB" id="6500128at2759"/>
<evidence type="ECO:0000256" key="5">
    <source>
        <dbReference type="ARBA" id="ARBA00022840"/>
    </source>
</evidence>
<dbReference type="PROSITE" id="PS50893">
    <property type="entry name" value="ABC_TRANSPORTER_2"/>
    <property type="match status" value="2"/>
</dbReference>
<dbReference type="CDD" id="cd03250">
    <property type="entry name" value="ABCC_MRP_domain1"/>
    <property type="match status" value="1"/>
</dbReference>
<evidence type="ECO:0000256" key="8">
    <source>
        <dbReference type="ARBA" id="ARBA00023180"/>
    </source>
</evidence>
<dbReference type="SUPFAM" id="SSF90123">
    <property type="entry name" value="ABC transporter transmembrane region"/>
    <property type="match status" value="2"/>
</dbReference>
<dbReference type="Pfam" id="PF00664">
    <property type="entry name" value="ABC_membrane"/>
    <property type="match status" value="2"/>
</dbReference>
<dbReference type="InterPro" id="IPR036640">
    <property type="entry name" value="ABC1_TM_sf"/>
</dbReference>
<keyword evidence="7 10" id="KW-0472">Membrane</keyword>